<dbReference type="EMBL" id="JARKIB010000369">
    <property type="protein sequence ID" value="KAJ7712322.1"/>
    <property type="molecule type" value="Genomic_DNA"/>
</dbReference>
<comment type="caution">
    <text evidence="1">The sequence shown here is derived from an EMBL/GenBank/DDBJ whole genome shotgun (WGS) entry which is preliminary data.</text>
</comment>
<evidence type="ECO:0000313" key="1">
    <source>
        <dbReference type="EMBL" id="KAJ7712322.1"/>
    </source>
</evidence>
<reference evidence="1" key="1">
    <citation type="submission" date="2023-03" db="EMBL/GenBank/DDBJ databases">
        <title>Massive genome expansion in bonnet fungi (Mycena s.s.) driven by repeated elements and novel gene families across ecological guilds.</title>
        <authorList>
            <consortium name="Lawrence Berkeley National Laboratory"/>
            <person name="Harder C.B."/>
            <person name="Miyauchi S."/>
            <person name="Viragh M."/>
            <person name="Kuo A."/>
            <person name="Thoen E."/>
            <person name="Andreopoulos B."/>
            <person name="Lu D."/>
            <person name="Skrede I."/>
            <person name="Drula E."/>
            <person name="Henrissat B."/>
            <person name="Morin E."/>
            <person name="Kohler A."/>
            <person name="Barry K."/>
            <person name="LaButti K."/>
            <person name="Morin E."/>
            <person name="Salamov A."/>
            <person name="Lipzen A."/>
            <person name="Mereny Z."/>
            <person name="Hegedus B."/>
            <person name="Baldrian P."/>
            <person name="Stursova M."/>
            <person name="Weitz H."/>
            <person name="Taylor A."/>
            <person name="Grigoriev I.V."/>
            <person name="Nagy L.G."/>
            <person name="Martin F."/>
            <person name="Kauserud H."/>
        </authorList>
    </citation>
    <scope>NUCLEOTIDE SEQUENCE</scope>
    <source>
        <strain evidence="1">CBHHK182m</strain>
    </source>
</reference>
<sequence>MVTGRWGGESPNLTDWGSLDASGINGYISIAVSLYFWGTLQSHDEGTRAEWERAVEDVTWMLEGLSATRRAERHGYWGGKKQEVGRTPGCATELERAPRAAGANGRINAKLMRPDSAALGRRQAGGE</sequence>
<organism evidence="1 2">
    <name type="scientific">Mycena metata</name>
    <dbReference type="NCBI Taxonomy" id="1033252"/>
    <lineage>
        <taxon>Eukaryota</taxon>
        <taxon>Fungi</taxon>
        <taxon>Dikarya</taxon>
        <taxon>Basidiomycota</taxon>
        <taxon>Agaricomycotina</taxon>
        <taxon>Agaricomycetes</taxon>
        <taxon>Agaricomycetidae</taxon>
        <taxon>Agaricales</taxon>
        <taxon>Marasmiineae</taxon>
        <taxon>Mycenaceae</taxon>
        <taxon>Mycena</taxon>
    </lineage>
</organism>
<name>A0AAD7MDV9_9AGAR</name>
<keyword evidence="2" id="KW-1185">Reference proteome</keyword>
<proteinExistence type="predicted"/>
<accession>A0AAD7MDV9</accession>
<dbReference type="AlphaFoldDB" id="A0AAD7MDV9"/>
<dbReference type="Proteomes" id="UP001215598">
    <property type="component" value="Unassembled WGS sequence"/>
</dbReference>
<protein>
    <submittedName>
        <fullName evidence="1">Uncharacterized protein</fullName>
    </submittedName>
</protein>
<evidence type="ECO:0000313" key="2">
    <source>
        <dbReference type="Proteomes" id="UP001215598"/>
    </source>
</evidence>
<gene>
    <name evidence="1" type="ORF">B0H16DRAFT_1479514</name>
</gene>